<dbReference type="PATRIC" id="fig|760154.4.peg.986"/>
<keyword evidence="4" id="KW-1185">Reference proteome</keyword>
<feature type="region of interest" description="Disordered" evidence="1">
    <location>
        <begin position="77"/>
        <end position="102"/>
    </location>
</feature>
<dbReference type="AlphaFoldDB" id="I3XWG2"/>
<feature type="compositionally biased region" description="Polar residues" evidence="1">
    <location>
        <begin position="25"/>
        <end position="52"/>
    </location>
</feature>
<dbReference type="RefSeq" id="WP_014769165.1">
    <property type="nucleotide sequence ID" value="NC_018002.1"/>
</dbReference>
<protein>
    <recommendedName>
        <fullName evidence="5">Periplasmic protein</fullName>
    </recommendedName>
</protein>
<name>I3XWG2_SULBS</name>
<keyword evidence="2" id="KW-0732">Signal</keyword>
<accession>I3XWG2</accession>
<feature type="region of interest" description="Disordered" evidence="1">
    <location>
        <begin position="25"/>
        <end position="64"/>
    </location>
</feature>
<feature type="chain" id="PRO_5003682637" description="Periplasmic protein" evidence="2">
    <location>
        <begin position="24"/>
        <end position="417"/>
    </location>
</feature>
<dbReference type="SUPFAM" id="SSF53822">
    <property type="entry name" value="Periplasmic binding protein-like I"/>
    <property type="match status" value="1"/>
</dbReference>
<feature type="signal peptide" evidence="2">
    <location>
        <begin position="1"/>
        <end position="23"/>
    </location>
</feature>
<dbReference type="HOGENOM" id="CLU_650397_0_0_7"/>
<dbReference type="InterPro" id="IPR028082">
    <property type="entry name" value="Peripla_BP_I"/>
</dbReference>
<dbReference type="EMBL" id="CP003333">
    <property type="protein sequence ID" value="AFL68286.1"/>
    <property type="molecule type" value="Genomic_DNA"/>
</dbReference>
<evidence type="ECO:0000256" key="2">
    <source>
        <dbReference type="SAM" id="SignalP"/>
    </source>
</evidence>
<feature type="compositionally biased region" description="Polar residues" evidence="1">
    <location>
        <begin position="77"/>
        <end position="98"/>
    </location>
</feature>
<dbReference type="KEGG" id="sba:Sulba_0987"/>
<dbReference type="STRING" id="760154.Sulba_0987"/>
<dbReference type="PROSITE" id="PS51257">
    <property type="entry name" value="PROKAR_LIPOPROTEIN"/>
    <property type="match status" value="1"/>
</dbReference>
<proteinExistence type="predicted"/>
<evidence type="ECO:0008006" key="5">
    <source>
        <dbReference type="Google" id="ProtNLM"/>
    </source>
</evidence>
<evidence type="ECO:0000313" key="4">
    <source>
        <dbReference type="Proteomes" id="UP000006176"/>
    </source>
</evidence>
<sequence>MKFWLSLTLTLLFFTGCTTTNTAQPYKPTTFNLSSSKASAPTRSTTTYPGSQTEHDLAPSSPITIDSTIRSTTLAMATPTPGTSIEAPTQMSQESSPSAAFIPPPLNDDNSMIKIAVLVPQRTIKKYAISSVNSVIAYLLYKNYYFDLNVFNSGDEKAESLNQSLKEIQAGGYHYIIAPLTAEGASIVALNETQIPIFIPTLHHSTLPNAGSNILFGGIDYDQQIALLAQKTNTRVGTFEDGSSLSYQLNGYVKKYTPNVFYEKRIENAKANFKQIFKGNGSFNNASLFLNTPLVTSSLIASQLRANSLNPHVLLSTQINYNPLLLTLTQYEDRDRMYVANSIQKAPAALEESNALFGHDIVYDWVNYATNIGIDYVCYDFFEGKAERLFSEPLINNQVIYNTSLYQPGRNEFIRIP</sequence>
<dbReference type="eggNOG" id="COG0683">
    <property type="taxonomic scope" value="Bacteria"/>
</dbReference>
<evidence type="ECO:0000313" key="3">
    <source>
        <dbReference type="EMBL" id="AFL68286.1"/>
    </source>
</evidence>
<dbReference type="Proteomes" id="UP000006176">
    <property type="component" value="Chromosome"/>
</dbReference>
<gene>
    <name evidence="3" type="ordered locus">Sulba_0987</name>
</gene>
<evidence type="ECO:0000256" key="1">
    <source>
        <dbReference type="SAM" id="MobiDB-lite"/>
    </source>
</evidence>
<dbReference type="OrthoDB" id="5337863at2"/>
<reference evidence="3 4" key="1">
    <citation type="submission" date="2012-06" db="EMBL/GenBank/DDBJ databases">
        <title>Complete sequence of Sulfurospirillum barnesii SES-3.</title>
        <authorList>
            <consortium name="US DOE Joint Genome Institute"/>
            <person name="Lucas S."/>
            <person name="Han J."/>
            <person name="Lapidus A."/>
            <person name="Cheng J.-F."/>
            <person name="Goodwin L."/>
            <person name="Pitluck S."/>
            <person name="Peters L."/>
            <person name="Ovchinnikova G."/>
            <person name="Lu M."/>
            <person name="Detter J.C."/>
            <person name="Han C."/>
            <person name="Tapia R."/>
            <person name="Land M."/>
            <person name="Hauser L."/>
            <person name="Kyrpides N."/>
            <person name="Ivanova N."/>
            <person name="Pagani I."/>
            <person name="Stolz J."/>
            <person name="Arkin A."/>
            <person name="Dehal P."/>
            <person name="Oremland R."/>
            <person name="Saltikov C."/>
            <person name="Basu P."/>
            <person name="Hollibaugh J."/>
            <person name="Newman D."/>
            <person name="Stolyar S."/>
            <person name="Hazen T."/>
            <person name="Woyke T."/>
        </authorList>
    </citation>
    <scope>NUCLEOTIDE SEQUENCE [LARGE SCALE GENOMIC DNA]</scope>
    <source>
        <strain evidence="4">ATCC 700032 / DSM 10660 / SES-3</strain>
    </source>
</reference>
<organism evidence="3 4">
    <name type="scientific">Sulfurospirillum barnesii (strain ATCC 700032 / DSM 10660 / SES-3)</name>
    <dbReference type="NCBI Taxonomy" id="760154"/>
    <lineage>
        <taxon>Bacteria</taxon>
        <taxon>Pseudomonadati</taxon>
        <taxon>Campylobacterota</taxon>
        <taxon>Epsilonproteobacteria</taxon>
        <taxon>Campylobacterales</taxon>
        <taxon>Sulfurospirillaceae</taxon>
        <taxon>Sulfurospirillum</taxon>
    </lineage>
</organism>